<sequence>MYRIVASDMDETFLDGRHEIPPANLEAVARMRELGVLFVPSSGRGYLSIMDNFADVDPALMEGTYVLSYNGANINRFGDPVSLCERELDHTLANRLWRLGIDNGLALHAYTPDCHIYVRDLPKSERVYLSSLKRIVEHDEPDLDAFPVISKMLFMNEDLGWLHEFAEKRVRPLLGRHAVITYSSGRYLEVIPAGADKGTGLLRLAEMLGVDVSETIGIGDSANDREMIEAAGLGVGVANVSDDVRPLCDLVLDTRGQDGAFMELVDRVIIPSMSD</sequence>
<dbReference type="Gene3D" id="3.40.50.1000">
    <property type="entry name" value="HAD superfamily/HAD-like"/>
    <property type="match status" value="1"/>
</dbReference>
<dbReference type="RefSeq" id="WP_232619826.1">
    <property type="nucleotide sequence ID" value="NZ_AP019367.1"/>
</dbReference>
<dbReference type="InterPro" id="IPR006379">
    <property type="entry name" value="HAD-SF_hydro_IIB"/>
</dbReference>
<dbReference type="AlphaFoldDB" id="A0A3G9K7H9"/>
<proteinExistence type="predicted"/>
<dbReference type="SUPFAM" id="SSF56784">
    <property type="entry name" value="HAD-like"/>
    <property type="match status" value="1"/>
</dbReference>
<reference evidence="2" key="1">
    <citation type="submission" date="2018-11" db="EMBL/GenBank/DDBJ databases">
        <title>Comparative genomics of Parolsenella catena and Libanicoccus massiliensis: Reclassification of Libanicoccus massiliensis as Parolsenella massiliensis comb. nov.</title>
        <authorList>
            <person name="Sakamoto M."/>
            <person name="Ikeyama N."/>
            <person name="Murakami T."/>
            <person name="Mori H."/>
            <person name="Yuki M."/>
            <person name="Ohkuma M."/>
        </authorList>
    </citation>
    <scope>NUCLEOTIDE SEQUENCE [LARGE SCALE GENOMIC DNA]</scope>
    <source>
        <strain evidence="2">JCM 31932</strain>
    </source>
</reference>
<dbReference type="GO" id="GO:0016791">
    <property type="term" value="F:phosphatase activity"/>
    <property type="evidence" value="ECO:0007669"/>
    <property type="project" value="TreeGrafter"/>
</dbReference>
<keyword evidence="2" id="KW-1185">Reference proteome</keyword>
<gene>
    <name evidence="1" type="ORF">Pcatena_09010</name>
</gene>
<dbReference type="Gene3D" id="3.30.1240.10">
    <property type="match status" value="1"/>
</dbReference>
<dbReference type="InterPro" id="IPR036412">
    <property type="entry name" value="HAD-like_sf"/>
</dbReference>
<dbReference type="PANTHER" id="PTHR10000:SF8">
    <property type="entry name" value="HAD SUPERFAMILY HYDROLASE-LIKE, TYPE 3"/>
    <property type="match status" value="1"/>
</dbReference>
<dbReference type="NCBIfam" id="TIGR01484">
    <property type="entry name" value="HAD-SF-IIB"/>
    <property type="match status" value="1"/>
</dbReference>
<dbReference type="GO" id="GO:0005829">
    <property type="term" value="C:cytosol"/>
    <property type="evidence" value="ECO:0007669"/>
    <property type="project" value="TreeGrafter"/>
</dbReference>
<evidence type="ECO:0000313" key="2">
    <source>
        <dbReference type="Proteomes" id="UP000273154"/>
    </source>
</evidence>
<evidence type="ECO:0000313" key="1">
    <source>
        <dbReference type="EMBL" id="BBH50314.1"/>
    </source>
</evidence>
<dbReference type="Pfam" id="PF08282">
    <property type="entry name" value="Hydrolase_3"/>
    <property type="match status" value="1"/>
</dbReference>
<dbReference type="InterPro" id="IPR023214">
    <property type="entry name" value="HAD_sf"/>
</dbReference>
<dbReference type="GO" id="GO:0000287">
    <property type="term" value="F:magnesium ion binding"/>
    <property type="evidence" value="ECO:0007669"/>
    <property type="project" value="TreeGrafter"/>
</dbReference>
<protein>
    <submittedName>
        <fullName evidence="1">Haloacid dehalogenase</fullName>
    </submittedName>
</protein>
<name>A0A3G9K7H9_9ACTN</name>
<dbReference type="EMBL" id="AP019367">
    <property type="protein sequence ID" value="BBH50314.1"/>
    <property type="molecule type" value="Genomic_DNA"/>
</dbReference>
<dbReference type="Proteomes" id="UP000273154">
    <property type="component" value="Chromosome"/>
</dbReference>
<dbReference type="GeneID" id="88849036"/>
<accession>A0A3G9K7H9</accession>
<dbReference type="PANTHER" id="PTHR10000">
    <property type="entry name" value="PHOSPHOSERINE PHOSPHATASE"/>
    <property type="match status" value="1"/>
</dbReference>
<dbReference type="KEGG" id="pcat:Pcatena_09010"/>
<organism evidence="1 2">
    <name type="scientific">Parolsenella catena</name>
    <dbReference type="NCBI Taxonomy" id="2003188"/>
    <lineage>
        <taxon>Bacteria</taxon>
        <taxon>Bacillati</taxon>
        <taxon>Actinomycetota</taxon>
        <taxon>Coriobacteriia</taxon>
        <taxon>Coriobacteriales</taxon>
        <taxon>Atopobiaceae</taxon>
        <taxon>Parolsenella</taxon>
    </lineage>
</organism>